<proteinExistence type="predicted"/>
<name>A0A951PES4_9CYAN</name>
<organism evidence="3 4">
    <name type="scientific">Pegethrix bostrychoides GSE-TBD4-15B</name>
    <dbReference type="NCBI Taxonomy" id="2839662"/>
    <lineage>
        <taxon>Bacteria</taxon>
        <taxon>Bacillati</taxon>
        <taxon>Cyanobacteriota</taxon>
        <taxon>Cyanophyceae</taxon>
        <taxon>Oculatellales</taxon>
        <taxon>Oculatellaceae</taxon>
        <taxon>Pegethrix</taxon>
    </lineage>
</organism>
<gene>
    <name evidence="3" type="ORF">KME07_23000</name>
</gene>
<dbReference type="AlphaFoldDB" id="A0A951PES4"/>
<dbReference type="InterPro" id="IPR002182">
    <property type="entry name" value="NB-ARC"/>
</dbReference>
<feature type="domain" description="AAA+ ATPase" evidence="2">
    <location>
        <begin position="134"/>
        <end position="285"/>
    </location>
</feature>
<reference evidence="3" key="2">
    <citation type="journal article" date="2022" name="Microbiol. Resour. Announc.">
        <title>Metagenome Sequencing to Explore Phylogenomics of Terrestrial Cyanobacteria.</title>
        <authorList>
            <person name="Ward R.D."/>
            <person name="Stajich J.E."/>
            <person name="Johansen J.R."/>
            <person name="Huntemann M."/>
            <person name="Clum A."/>
            <person name="Foster B."/>
            <person name="Foster B."/>
            <person name="Roux S."/>
            <person name="Palaniappan K."/>
            <person name="Varghese N."/>
            <person name="Mukherjee S."/>
            <person name="Reddy T.B.K."/>
            <person name="Daum C."/>
            <person name="Copeland A."/>
            <person name="Chen I.A."/>
            <person name="Ivanova N.N."/>
            <person name="Kyrpides N.C."/>
            <person name="Shapiro N."/>
            <person name="Eloe-Fadrosh E.A."/>
            <person name="Pietrasiak N."/>
        </authorList>
    </citation>
    <scope>NUCLEOTIDE SEQUENCE</scope>
    <source>
        <strain evidence="3">GSE-TBD4-15B</strain>
    </source>
</reference>
<feature type="coiled-coil region" evidence="1">
    <location>
        <begin position="12"/>
        <end position="39"/>
    </location>
</feature>
<dbReference type="GO" id="GO:0043531">
    <property type="term" value="F:ADP binding"/>
    <property type="evidence" value="ECO:0007669"/>
    <property type="project" value="InterPro"/>
</dbReference>
<evidence type="ECO:0000256" key="1">
    <source>
        <dbReference type="SAM" id="Coils"/>
    </source>
</evidence>
<keyword evidence="1" id="KW-0175">Coiled coil</keyword>
<dbReference type="Gene3D" id="3.40.50.300">
    <property type="entry name" value="P-loop containing nucleotide triphosphate hydrolases"/>
    <property type="match status" value="1"/>
</dbReference>
<dbReference type="InterPro" id="IPR027417">
    <property type="entry name" value="P-loop_NTPase"/>
</dbReference>
<protein>
    <submittedName>
        <fullName evidence="3">NACHT domain-containing protein</fullName>
    </submittedName>
</protein>
<dbReference type="PRINTS" id="PR00364">
    <property type="entry name" value="DISEASERSIST"/>
</dbReference>
<dbReference type="EMBL" id="JAHHHV010000087">
    <property type="protein sequence ID" value="MBW4468306.1"/>
    <property type="molecule type" value="Genomic_DNA"/>
</dbReference>
<evidence type="ECO:0000313" key="3">
    <source>
        <dbReference type="EMBL" id="MBW4468306.1"/>
    </source>
</evidence>
<dbReference type="PANTHER" id="PTHR36766">
    <property type="entry name" value="PLANT BROAD-SPECTRUM MILDEW RESISTANCE PROTEIN RPW8"/>
    <property type="match status" value="1"/>
</dbReference>
<comment type="caution">
    <text evidence="3">The sequence shown here is derived from an EMBL/GenBank/DDBJ whole genome shotgun (WGS) entry which is preliminary data.</text>
</comment>
<reference evidence="3" key="1">
    <citation type="submission" date="2021-05" db="EMBL/GenBank/DDBJ databases">
        <authorList>
            <person name="Pietrasiak N."/>
            <person name="Ward R."/>
            <person name="Stajich J.E."/>
            <person name="Kurbessoian T."/>
        </authorList>
    </citation>
    <scope>NUCLEOTIDE SEQUENCE</scope>
    <source>
        <strain evidence="3">GSE-TBD4-15B</strain>
    </source>
</reference>
<dbReference type="SUPFAM" id="SSF52540">
    <property type="entry name" value="P-loop containing nucleoside triphosphate hydrolases"/>
    <property type="match status" value="1"/>
</dbReference>
<dbReference type="SMART" id="SM00382">
    <property type="entry name" value="AAA"/>
    <property type="match status" value="1"/>
</dbReference>
<dbReference type="PANTHER" id="PTHR36766:SF30">
    <property type="entry name" value="TIR-NBS TYPE DISEASE RESISTANCE PROTEIN-RELATED"/>
    <property type="match status" value="1"/>
</dbReference>
<accession>A0A951PES4</accession>
<evidence type="ECO:0000259" key="2">
    <source>
        <dbReference type="SMART" id="SM00382"/>
    </source>
</evidence>
<dbReference type="Proteomes" id="UP000707356">
    <property type="component" value="Unassembled WGS sequence"/>
</dbReference>
<sequence>MAQARPQRYRGFVLTTAGLQKLQQRIQQLEAQTRLRQSARTIAERVQLNAPNGIHPITVRKILSGAHGVDKRSIQLVFQVLQLQLQVEDYAHAGLCHAASSIKRQDWREAVHDFNLCGFVDELAQLQRAITAEDCRLVQVLGMAGVGKTTLASLLATAIQPEFEFVIWKSLQHAPNIQTVLSGILQLTQLTELPAQTEELMTLLIEQLQNHRCLLVLDHFDSVLGGQQYAGYYRQGYEAYRQLLQVVAAAPHQSCLVITSREQPRVVTTGTARFMHSLPLRGLPTADCQQMLGQHQLIGTASERQELIERYQGNPLILKTVVGCIQQYFNSCIADYLQALNFAPLLFGDLRDLLSQQFERLSPLEQALGHRLALYQAPVSVSQFRRDTQSFISQQHLLEGLDSLSRRLFLYQQEDNLTLDPMISAYVNDLVRQDKPACKPKLEVVLTNPTVA</sequence>
<dbReference type="InterPro" id="IPR003593">
    <property type="entry name" value="AAA+_ATPase"/>
</dbReference>
<evidence type="ECO:0000313" key="4">
    <source>
        <dbReference type="Proteomes" id="UP000707356"/>
    </source>
</evidence>
<dbReference type="Pfam" id="PF00931">
    <property type="entry name" value="NB-ARC"/>
    <property type="match status" value="1"/>
</dbReference>